<gene>
    <name evidence="10" type="ORF">C4D60_Mb04t20870</name>
</gene>
<dbReference type="PANTHER" id="PTHR47996">
    <property type="entry name" value="TRANSCRIPTION FACTOR DUO1"/>
    <property type="match status" value="1"/>
</dbReference>
<feature type="domain" description="Myb-like" evidence="8">
    <location>
        <begin position="34"/>
        <end position="86"/>
    </location>
</feature>
<dbReference type="GO" id="GO:0005634">
    <property type="term" value="C:nucleus"/>
    <property type="evidence" value="ECO:0007669"/>
    <property type="project" value="UniProtKB-SubCell"/>
</dbReference>
<evidence type="ECO:0000256" key="3">
    <source>
        <dbReference type="ARBA" id="ARBA00023015"/>
    </source>
</evidence>
<feature type="region of interest" description="Disordered" evidence="7">
    <location>
        <begin position="1"/>
        <end position="38"/>
    </location>
</feature>
<evidence type="ECO:0000256" key="4">
    <source>
        <dbReference type="ARBA" id="ARBA00023125"/>
    </source>
</evidence>
<keyword evidence="11" id="KW-1185">Reference proteome</keyword>
<dbReference type="SUPFAM" id="SSF46689">
    <property type="entry name" value="Homeodomain-like"/>
    <property type="match status" value="1"/>
</dbReference>
<feature type="region of interest" description="Disordered" evidence="7">
    <location>
        <begin position="233"/>
        <end position="257"/>
    </location>
</feature>
<evidence type="ECO:0000313" key="11">
    <source>
        <dbReference type="Proteomes" id="UP000317650"/>
    </source>
</evidence>
<dbReference type="InterPro" id="IPR009057">
    <property type="entry name" value="Homeodomain-like_sf"/>
</dbReference>
<reference evidence="10 11" key="1">
    <citation type="journal article" date="2019" name="Nat. Plants">
        <title>Genome sequencing of Musa balbisiana reveals subgenome evolution and function divergence in polyploid bananas.</title>
        <authorList>
            <person name="Yao X."/>
        </authorList>
    </citation>
    <scope>NUCLEOTIDE SEQUENCE [LARGE SCALE GENOMIC DNA]</scope>
    <source>
        <strain evidence="11">cv. DH-PKW</strain>
        <tissue evidence="10">Leaves</tissue>
    </source>
</reference>
<dbReference type="AlphaFoldDB" id="A0A4V4H9X4"/>
<dbReference type="Proteomes" id="UP000317650">
    <property type="component" value="Chromosome 4"/>
</dbReference>
<feature type="compositionally biased region" description="Low complexity" evidence="7">
    <location>
        <begin position="9"/>
        <end position="22"/>
    </location>
</feature>
<dbReference type="Gene3D" id="1.10.10.60">
    <property type="entry name" value="Homeodomain-like"/>
    <property type="match status" value="2"/>
</dbReference>
<dbReference type="InterPro" id="IPR001005">
    <property type="entry name" value="SANT/Myb"/>
</dbReference>
<dbReference type="PROSITE" id="PS50090">
    <property type="entry name" value="MYB_LIKE"/>
    <property type="match status" value="2"/>
</dbReference>
<evidence type="ECO:0000259" key="9">
    <source>
        <dbReference type="PROSITE" id="PS51294"/>
    </source>
</evidence>
<dbReference type="STRING" id="52838.A0A4V4H9X4"/>
<feature type="domain" description="HTH myb-type" evidence="9">
    <location>
        <begin position="87"/>
        <end position="142"/>
    </location>
</feature>
<keyword evidence="2" id="KW-0677">Repeat</keyword>
<keyword evidence="3" id="KW-0805">Transcription regulation</keyword>
<comment type="caution">
    <text evidence="10">The sequence shown here is derived from an EMBL/GenBank/DDBJ whole genome shotgun (WGS) entry which is preliminary data.</text>
</comment>
<evidence type="ECO:0000259" key="8">
    <source>
        <dbReference type="PROSITE" id="PS50090"/>
    </source>
</evidence>
<dbReference type="InterPro" id="IPR017930">
    <property type="entry name" value="Myb_dom"/>
</dbReference>
<feature type="compositionally biased region" description="Pro residues" evidence="7">
    <location>
        <begin position="237"/>
        <end position="246"/>
    </location>
</feature>
<dbReference type="CDD" id="cd00167">
    <property type="entry name" value="SANT"/>
    <property type="match status" value="2"/>
</dbReference>
<evidence type="ECO:0000313" key="10">
    <source>
        <dbReference type="EMBL" id="THU73255.1"/>
    </source>
</evidence>
<feature type="domain" description="HTH myb-type" evidence="9">
    <location>
        <begin position="34"/>
        <end position="82"/>
    </location>
</feature>
<sequence length="331" mass="36632">MQGAKPATSSSNGSVGSSSSRSSGRRSGRRDEGGMAIRKGTWMAEEDEILMEYVRKHGPRDWSSIRSKGLLARTGKSCRLRWVNKLKPDLKTGCKFSPEEERIVLDLQAKFGNKWARIATYLPGRTDNDVKNFWSTRQKRLARISRSSLPPRSSKNEKELPAVSSYEAPPNMEVSLLYITTLFSRSSNVQCGNALYVDNQYAMSIAPSPCNLGLGTALPPLLEPATEEELLRLPNTSMPPQPPPPQQQHIGPLPQPPLDYLDHFTGEEICFSEEFGCQGSSPCMQFLYDGSPFAREDEQPPAPDSLFDDLPSDLFDYLEPPPPPPPTSSAS</sequence>
<protein>
    <submittedName>
        <fullName evidence="10">Uncharacterized protein</fullName>
    </submittedName>
</protein>
<proteinExistence type="predicted"/>
<evidence type="ECO:0000256" key="1">
    <source>
        <dbReference type="ARBA" id="ARBA00004123"/>
    </source>
</evidence>
<accession>A0A4V4H9X4</accession>
<dbReference type="SMART" id="SM00717">
    <property type="entry name" value="SANT"/>
    <property type="match status" value="2"/>
</dbReference>
<evidence type="ECO:0000256" key="5">
    <source>
        <dbReference type="ARBA" id="ARBA00023163"/>
    </source>
</evidence>
<organism evidence="10 11">
    <name type="scientific">Musa balbisiana</name>
    <name type="common">Banana</name>
    <dbReference type="NCBI Taxonomy" id="52838"/>
    <lineage>
        <taxon>Eukaryota</taxon>
        <taxon>Viridiplantae</taxon>
        <taxon>Streptophyta</taxon>
        <taxon>Embryophyta</taxon>
        <taxon>Tracheophyta</taxon>
        <taxon>Spermatophyta</taxon>
        <taxon>Magnoliopsida</taxon>
        <taxon>Liliopsida</taxon>
        <taxon>Zingiberales</taxon>
        <taxon>Musaceae</taxon>
        <taxon>Musa</taxon>
    </lineage>
</organism>
<keyword evidence="6" id="KW-0539">Nucleus</keyword>
<dbReference type="FunFam" id="1.10.10.60:FF:000060">
    <property type="entry name" value="MYB transcription factor"/>
    <property type="match status" value="1"/>
</dbReference>
<dbReference type="FunFam" id="1.10.10.60:FF:000351">
    <property type="entry name" value="Transcription factor GAMYB"/>
    <property type="match status" value="1"/>
</dbReference>
<evidence type="ECO:0000256" key="2">
    <source>
        <dbReference type="ARBA" id="ARBA00022737"/>
    </source>
</evidence>
<dbReference type="PROSITE" id="PS51294">
    <property type="entry name" value="HTH_MYB"/>
    <property type="match status" value="2"/>
</dbReference>
<dbReference type="InterPro" id="IPR053106">
    <property type="entry name" value="Plant_Male-Germline_Reg_TFs"/>
</dbReference>
<evidence type="ECO:0000256" key="7">
    <source>
        <dbReference type="SAM" id="MobiDB-lite"/>
    </source>
</evidence>
<keyword evidence="4" id="KW-0238">DNA-binding</keyword>
<dbReference type="PANTHER" id="PTHR47996:SF3">
    <property type="entry name" value="TRANSCRIPTION FACTOR DUO1"/>
    <property type="match status" value="1"/>
</dbReference>
<name>A0A4V4H9X4_MUSBA</name>
<comment type="subcellular location">
    <subcellularLocation>
        <location evidence="1">Nucleus</location>
    </subcellularLocation>
</comment>
<feature type="domain" description="Myb-like" evidence="8">
    <location>
        <begin position="95"/>
        <end position="138"/>
    </location>
</feature>
<dbReference type="Pfam" id="PF00249">
    <property type="entry name" value="Myb_DNA-binding"/>
    <property type="match status" value="2"/>
</dbReference>
<keyword evidence="5" id="KW-0804">Transcription</keyword>
<dbReference type="GO" id="GO:0003677">
    <property type="term" value="F:DNA binding"/>
    <property type="evidence" value="ECO:0007669"/>
    <property type="project" value="UniProtKB-KW"/>
</dbReference>
<dbReference type="EMBL" id="PYDT01000001">
    <property type="protein sequence ID" value="THU73255.1"/>
    <property type="molecule type" value="Genomic_DNA"/>
</dbReference>
<feature type="compositionally biased region" description="Pro residues" evidence="7">
    <location>
        <begin position="319"/>
        <end position="331"/>
    </location>
</feature>
<evidence type="ECO:0000256" key="6">
    <source>
        <dbReference type="ARBA" id="ARBA00023242"/>
    </source>
</evidence>
<feature type="region of interest" description="Disordered" evidence="7">
    <location>
        <begin position="291"/>
        <end position="331"/>
    </location>
</feature>